<dbReference type="SUPFAM" id="SSF55961">
    <property type="entry name" value="Bet v1-like"/>
    <property type="match status" value="1"/>
</dbReference>
<dbReference type="InterPro" id="IPR023393">
    <property type="entry name" value="START-like_dom_sf"/>
</dbReference>
<evidence type="ECO:0000313" key="2">
    <source>
        <dbReference type="Proteomes" id="UP000030111"/>
    </source>
</evidence>
<proteinExistence type="predicted"/>
<accession>A0A0A2MKV6</accession>
<keyword evidence="2" id="KW-1185">Reference proteome</keyword>
<evidence type="ECO:0000313" key="1">
    <source>
        <dbReference type="EMBL" id="KGO93262.1"/>
    </source>
</evidence>
<dbReference type="AlphaFoldDB" id="A0A0A2MKV6"/>
<organism evidence="1 2">
    <name type="scientific">Flavobacterium subsaxonicum WB 4.1-42 = DSM 21790</name>
    <dbReference type="NCBI Taxonomy" id="1121898"/>
    <lineage>
        <taxon>Bacteria</taxon>
        <taxon>Pseudomonadati</taxon>
        <taxon>Bacteroidota</taxon>
        <taxon>Flavobacteriia</taxon>
        <taxon>Flavobacteriales</taxon>
        <taxon>Flavobacteriaceae</taxon>
        <taxon>Flavobacterium</taxon>
    </lineage>
</organism>
<dbReference type="Gene3D" id="3.30.530.20">
    <property type="match status" value="1"/>
</dbReference>
<sequence length="146" mass="16617">MKNLSYNISIAASPQKVWDTMIGQETYKIWTDAAWPGSDFKGEWKQGENLHFVGQDGSGTLATVNTFDRYNKIVLLHIAMLKPGSVVDTESEWAKKWIGSVEEYAFSAKDGITELTVNMKIYEDWEAMFNESWPIALARLKQICED</sequence>
<dbReference type="RefSeq" id="WP_026990805.1">
    <property type="nucleotide sequence ID" value="NZ_AUGP01000018.1"/>
</dbReference>
<reference evidence="1 2" key="1">
    <citation type="submission" date="2013-09" db="EMBL/GenBank/DDBJ databases">
        <authorList>
            <person name="Zeng Z."/>
            <person name="Chen C."/>
        </authorList>
    </citation>
    <scope>NUCLEOTIDE SEQUENCE [LARGE SCALE GENOMIC DNA]</scope>
    <source>
        <strain evidence="1 2">WB 4.1-42</strain>
    </source>
</reference>
<dbReference type="EMBL" id="JRLY01000005">
    <property type="protein sequence ID" value="KGO93262.1"/>
    <property type="molecule type" value="Genomic_DNA"/>
</dbReference>
<dbReference type="Proteomes" id="UP000030111">
    <property type="component" value="Unassembled WGS sequence"/>
</dbReference>
<gene>
    <name evidence="1" type="ORF">Q766_08120</name>
</gene>
<dbReference type="OrthoDB" id="2355173at2"/>
<evidence type="ECO:0008006" key="3">
    <source>
        <dbReference type="Google" id="ProtNLM"/>
    </source>
</evidence>
<protein>
    <recommendedName>
        <fullName evidence="3">ATPase</fullName>
    </recommendedName>
</protein>
<comment type="caution">
    <text evidence="1">The sequence shown here is derived from an EMBL/GenBank/DDBJ whole genome shotgun (WGS) entry which is preliminary data.</text>
</comment>
<dbReference type="STRING" id="1121898.GCA_000422725_01978"/>
<dbReference type="eggNOG" id="COG3832">
    <property type="taxonomic scope" value="Bacteria"/>
</dbReference>
<name>A0A0A2MKV6_9FLAO</name>